<evidence type="ECO:0000256" key="1">
    <source>
        <dbReference type="SAM" id="SignalP"/>
    </source>
</evidence>
<evidence type="ECO:0000313" key="2">
    <source>
        <dbReference type="EMBL" id="PWW05731.1"/>
    </source>
</evidence>
<proteinExistence type="predicted"/>
<dbReference type="EMBL" id="QGTQ01000004">
    <property type="protein sequence ID" value="PWW05731.1"/>
    <property type="molecule type" value="Genomic_DNA"/>
</dbReference>
<feature type="chain" id="PRO_5015852708" evidence="1">
    <location>
        <begin position="33"/>
        <end position="390"/>
    </location>
</feature>
<dbReference type="AlphaFoldDB" id="A0A2V2YWI7"/>
<keyword evidence="1" id="KW-0732">Signal</keyword>
<accession>A0A2V2YWI7</accession>
<organism evidence="2 3">
    <name type="scientific">Paenibacillus cellulosilyticus</name>
    <dbReference type="NCBI Taxonomy" id="375489"/>
    <lineage>
        <taxon>Bacteria</taxon>
        <taxon>Bacillati</taxon>
        <taxon>Bacillota</taxon>
        <taxon>Bacilli</taxon>
        <taxon>Bacillales</taxon>
        <taxon>Paenibacillaceae</taxon>
        <taxon>Paenibacillus</taxon>
    </lineage>
</organism>
<gene>
    <name evidence="2" type="ORF">DFQ01_104293</name>
</gene>
<comment type="caution">
    <text evidence="2">The sequence shown here is derived from an EMBL/GenBank/DDBJ whole genome shotgun (WGS) entry which is preliminary data.</text>
</comment>
<feature type="signal peptide" evidence="1">
    <location>
        <begin position="1"/>
        <end position="32"/>
    </location>
</feature>
<keyword evidence="3" id="KW-1185">Reference proteome</keyword>
<dbReference type="RefSeq" id="WP_110043557.1">
    <property type="nucleotide sequence ID" value="NZ_CP054612.1"/>
</dbReference>
<evidence type="ECO:0000313" key="3">
    <source>
        <dbReference type="Proteomes" id="UP000246635"/>
    </source>
</evidence>
<sequence>MKQHHPLLRNKLIAIVTCLLLASLLFPTDSFASSEAAARRPAAQPLKVVMTVRVDPTAQLASSLSIDSPALTKALLRAKYEPADQVTVYPDVEISITQQQGQQKLYRLEKQGNLWDETNHQRLVPTTEAANQLRSLAELLRSQYYGKLIDWSSARELVPRKSIFTITDVASGRSFRVQRRAGSDHADVQPITKEDSRIMKEIYGGAWSWNRKAVLVHSGDNWIAASMNGMPHGGDGIPDNDFSGHFCVHFLGSTTHKSDNPDVAHQLMIHKAAGLVRDYLDQASPALLASSFVEALDHDEPYLLAQIANGLSAEKLTSWTDQMPSIRSIRVDKPNKSKEAPYVDDGALTAQIRLNITELRQSEHRTSYLFQFSRPTAKSSWVLTDVTSGK</sequence>
<dbReference type="OrthoDB" id="529831at2"/>
<reference evidence="2 3" key="1">
    <citation type="submission" date="2018-05" db="EMBL/GenBank/DDBJ databases">
        <title>Genomic Encyclopedia of Type Strains, Phase III (KMG-III): the genomes of soil and plant-associated and newly described type strains.</title>
        <authorList>
            <person name="Whitman W."/>
        </authorList>
    </citation>
    <scope>NUCLEOTIDE SEQUENCE [LARGE SCALE GENOMIC DNA]</scope>
    <source>
        <strain evidence="2 3">CECT 5696</strain>
    </source>
</reference>
<dbReference type="Proteomes" id="UP000246635">
    <property type="component" value="Unassembled WGS sequence"/>
</dbReference>
<name>A0A2V2YWI7_9BACL</name>
<protein>
    <submittedName>
        <fullName evidence="2">Uncharacterized protein</fullName>
    </submittedName>
</protein>